<protein>
    <submittedName>
        <fullName evidence="1">Uncharacterized protein</fullName>
    </submittedName>
</protein>
<sequence>MPFHCSLLKKTETANVGIAKSTRKLRSWDLLIEVATPNQAQEIVQLKSLDIIPVAVTAHATLNSSKAVISCGKLLDVPMAEICNGFQSQGITHMNHIKIRRDGQLADTKHLILTFHSPKIPVC</sequence>
<dbReference type="AlphaFoldDB" id="A0A4Y2G0Y6"/>
<keyword evidence="2" id="KW-1185">Reference proteome</keyword>
<evidence type="ECO:0000313" key="1">
    <source>
        <dbReference type="EMBL" id="GBM47472.1"/>
    </source>
</evidence>
<dbReference type="EMBL" id="BGPR01001182">
    <property type="protein sequence ID" value="GBM47472.1"/>
    <property type="molecule type" value="Genomic_DNA"/>
</dbReference>
<dbReference type="Proteomes" id="UP000499080">
    <property type="component" value="Unassembled WGS sequence"/>
</dbReference>
<gene>
    <name evidence="1" type="ORF">AVEN_153686_1</name>
</gene>
<accession>A0A4Y2G0Y6</accession>
<organism evidence="1 2">
    <name type="scientific">Araneus ventricosus</name>
    <name type="common">Orbweaver spider</name>
    <name type="synonym">Epeira ventricosa</name>
    <dbReference type="NCBI Taxonomy" id="182803"/>
    <lineage>
        <taxon>Eukaryota</taxon>
        <taxon>Metazoa</taxon>
        <taxon>Ecdysozoa</taxon>
        <taxon>Arthropoda</taxon>
        <taxon>Chelicerata</taxon>
        <taxon>Arachnida</taxon>
        <taxon>Araneae</taxon>
        <taxon>Araneomorphae</taxon>
        <taxon>Entelegynae</taxon>
        <taxon>Araneoidea</taxon>
        <taxon>Araneidae</taxon>
        <taxon>Araneus</taxon>
    </lineage>
</organism>
<comment type="caution">
    <text evidence="1">The sequence shown here is derived from an EMBL/GenBank/DDBJ whole genome shotgun (WGS) entry which is preliminary data.</text>
</comment>
<reference evidence="1 2" key="1">
    <citation type="journal article" date="2019" name="Sci. Rep.">
        <title>Orb-weaving spider Araneus ventricosus genome elucidates the spidroin gene catalogue.</title>
        <authorList>
            <person name="Kono N."/>
            <person name="Nakamura H."/>
            <person name="Ohtoshi R."/>
            <person name="Moran D.A.P."/>
            <person name="Shinohara A."/>
            <person name="Yoshida Y."/>
            <person name="Fujiwara M."/>
            <person name="Mori M."/>
            <person name="Tomita M."/>
            <person name="Arakawa K."/>
        </authorList>
    </citation>
    <scope>NUCLEOTIDE SEQUENCE [LARGE SCALE GENOMIC DNA]</scope>
</reference>
<evidence type="ECO:0000313" key="2">
    <source>
        <dbReference type="Proteomes" id="UP000499080"/>
    </source>
</evidence>
<proteinExistence type="predicted"/>
<dbReference type="OrthoDB" id="8042915at2759"/>
<name>A0A4Y2G0Y6_ARAVE</name>